<organism evidence="1 2">
    <name type="scientific">Trema orientale</name>
    <name type="common">Charcoal tree</name>
    <name type="synonym">Celtis orientalis</name>
    <dbReference type="NCBI Taxonomy" id="63057"/>
    <lineage>
        <taxon>Eukaryota</taxon>
        <taxon>Viridiplantae</taxon>
        <taxon>Streptophyta</taxon>
        <taxon>Embryophyta</taxon>
        <taxon>Tracheophyta</taxon>
        <taxon>Spermatophyta</taxon>
        <taxon>Magnoliopsida</taxon>
        <taxon>eudicotyledons</taxon>
        <taxon>Gunneridae</taxon>
        <taxon>Pentapetalae</taxon>
        <taxon>rosids</taxon>
        <taxon>fabids</taxon>
        <taxon>Rosales</taxon>
        <taxon>Cannabaceae</taxon>
        <taxon>Trema</taxon>
    </lineage>
</organism>
<keyword evidence="2" id="KW-1185">Reference proteome</keyword>
<evidence type="ECO:0000313" key="1">
    <source>
        <dbReference type="EMBL" id="PON92769.1"/>
    </source>
</evidence>
<protein>
    <submittedName>
        <fullName evidence="1">Uncharacterized protein</fullName>
    </submittedName>
</protein>
<dbReference type="Proteomes" id="UP000237000">
    <property type="component" value="Unassembled WGS sequence"/>
</dbReference>
<dbReference type="STRING" id="63057.A0A2P5F4V7"/>
<dbReference type="EMBL" id="JXTC01000062">
    <property type="protein sequence ID" value="PON92769.1"/>
    <property type="molecule type" value="Genomic_DNA"/>
</dbReference>
<dbReference type="AlphaFoldDB" id="A0A2P5F4V7"/>
<sequence length="68" mass="7855">MKNVNYLPNLPSKRDVEEKRAYYVAECPSLNVAFITSEKSAGLHKILSGCTAKRLVEYWLPSWLQKRI</sequence>
<name>A0A2P5F4V7_TREOI</name>
<evidence type="ECO:0000313" key="2">
    <source>
        <dbReference type="Proteomes" id="UP000237000"/>
    </source>
</evidence>
<proteinExistence type="predicted"/>
<comment type="caution">
    <text evidence="1">The sequence shown here is derived from an EMBL/GenBank/DDBJ whole genome shotgun (WGS) entry which is preliminary data.</text>
</comment>
<dbReference type="InParanoid" id="A0A2P5F4V7"/>
<reference evidence="2" key="1">
    <citation type="submission" date="2016-06" db="EMBL/GenBank/DDBJ databases">
        <title>Parallel loss of symbiosis genes in relatives of nitrogen-fixing non-legume Parasponia.</title>
        <authorList>
            <person name="Van Velzen R."/>
            <person name="Holmer R."/>
            <person name="Bu F."/>
            <person name="Rutten L."/>
            <person name="Van Zeijl A."/>
            <person name="Liu W."/>
            <person name="Santuari L."/>
            <person name="Cao Q."/>
            <person name="Sharma T."/>
            <person name="Shen D."/>
            <person name="Roswanjaya Y."/>
            <person name="Wardhani T."/>
            <person name="Kalhor M.S."/>
            <person name="Jansen J."/>
            <person name="Van den Hoogen J."/>
            <person name="Gungor B."/>
            <person name="Hartog M."/>
            <person name="Hontelez J."/>
            <person name="Verver J."/>
            <person name="Yang W.-C."/>
            <person name="Schijlen E."/>
            <person name="Repin R."/>
            <person name="Schilthuizen M."/>
            <person name="Schranz E."/>
            <person name="Heidstra R."/>
            <person name="Miyata K."/>
            <person name="Fedorova E."/>
            <person name="Kohlen W."/>
            <person name="Bisseling T."/>
            <person name="Smit S."/>
            <person name="Geurts R."/>
        </authorList>
    </citation>
    <scope>NUCLEOTIDE SEQUENCE [LARGE SCALE GENOMIC DNA]</scope>
    <source>
        <strain evidence="2">cv. RG33-2</strain>
    </source>
</reference>
<accession>A0A2P5F4V7</accession>
<gene>
    <name evidence="1" type="ORF">TorRG33x02_113670</name>
</gene>
<dbReference type="OrthoDB" id="10444500at2759"/>